<dbReference type="PANTHER" id="PTHR40074:SF2">
    <property type="entry name" value="O-ACETYLTRANSFERASE WECH"/>
    <property type="match status" value="1"/>
</dbReference>
<keyword evidence="9" id="KW-0808">Transferase</keyword>
<dbReference type="EMBL" id="DXEU01000181">
    <property type="protein sequence ID" value="HIX53080.1"/>
    <property type="molecule type" value="Genomic_DNA"/>
</dbReference>
<feature type="domain" description="Acyltransferase 3" evidence="8">
    <location>
        <begin position="16"/>
        <end position="316"/>
    </location>
</feature>
<comment type="caution">
    <text evidence="9">The sequence shown here is derived from an EMBL/GenBank/DDBJ whole genome shotgun (WGS) entry which is preliminary data.</text>
</comment>
<feature type="transmembrane region" description="Helical" evidence="7">
    <location>
        <begin position="141"/>
        <end position="159"/>
    </location>
</feature>
<name>A0A9D2AX21_9FIRM</name>
<comment type="subcellular location">
    <subcellularLocation>
        <location evidence="1">Cell membrane</location>
        <topology evidence="1">Multi-pass membrane protein</topology>
    </subcellularLocation>
</comment>
<keyword evidence="9" id="KW-0012">Acyltransferase</keyword>
<evidence type="ECO:0000256" key="2">
    <source>
        <dbReference type="ARBA" id="ARBA00007400"/>
    </source>
</evidence>
<dbReference type="Proteomes" id="UP000886780">
    <property type="component" value="Unassembled WGS sequence"/>
</dbReference>
<evidence type="ECO:0000256" key="1">
    <source>
        <dbReference type="ARBA" id="ARBA00004651"/>
    </source>
</evidence>
<keyword evidence="4 7" id="KW-0812">Transmembrane</keyword>
<reference evidence="9" key="2">
    <citation type="submission" date="2021-04" db="EMBL/GenBank/DDBJ databases">
        <authorList>
            <person name="Gilroy R."/>
        </authorList>
    </citation>
    <scope>NUCLEOTIDE SEQUENCE</scope>
    <source>
        <strain evidence="9">ChiGjej4B4-12881</strain>
    </source>
</reference>
<evidence type="ECO:0000256" key="4">
    <source>
        <dbReference type="ARBA" id="ARBA00022692"/>
    </source>
</evidence>
<feature type="transmembrane region" description="Helical" evidence="7">
    <location>
        <begin position="53"/>
        <end position="69"/>
    </location>
</feature>
<evidence type="ECO:0000259" key="8">
    <source>
        <dbReference type="Pfam" id="PF01757"/>
    </source>
</evidence>
<dbReference type="PANTHER" id="PTHR40074">
    <property type="entry name" value="O-ACETYLTRANSFERASE WECH"/>
    <property type="match status" value="1"/>
</dbReference>
<dbReference type="GO" id="GO:0016413">
    <property type="term" value="F:O-acetyltransferase activity"/>
    <property type="evidence" value="ECO:0007669"/>
    <property type="project" value="TreeGrafter"/>
</dbReference>
<accession>A0A9D2AX21</accession>
<organism evidence="9 10">
    <name type="scientific">Candidatus Lachnoclostridium stercoripullorum</name>
    <dbReference type="NCBI Taxonomy" id="2838635"/>
    <lineage>
        <taxon>Bacteria</taxon>
        <taxon>Bacillati</taxon>
        <taxon>Bacillota</taxon>
        <taxon>Clostridia</taxon>
        <taxon>Lachnospirales</taxon>
        <taxon>Lachnospiraceae</taxon>
    </lineage>
</organism>
<evidence type="ECO:0000313" key="10">
    <source>
        <dbReference type="Proteomes" id="UP000886780"/>
    </source>
</evidence>
<gene>
    <name evidence="9" type="ORF">IAA28_09775</name>
</gene>
<evidence type="ECO:0000256" key="3">
    <source>
        <dbReference type="ARBA" id="ARBA00022475"/>
    </source>
</evidence>
<proteinExistence type="inferred from homology"/>
<keyword evidence="5 7" id="KW-1133">Transmembrane helix</keyword>
<dbReference type="GO" id="GO:0009246">
    <property type="term" value="P:enterobacterial common antigen biosynthetic process"/>
    <property type="evidence" value="ECO:0007669"/>
    <property type="project" value="TreeGrafter"/>
</dbReference>
<feature type="transmembrane region" description="Helical" evidence="7">
    <location>
        <begin position="301"/>
        <end position="326"/>
    </location>
</feature>
<protein>
    <submittedName>
        <fullName evidence="9">Acyltransferase</fullName>
    </submittedName>
</protein>
<evidence type="ECO:0000256" key="5">
    <source>
        <dbReference type="ARBA" id="ARBA00022989"/>
    </source>
</evidence>
<evidence type="ECO:0000313" key="9">
    <source>
        <dbReference type="EMBL" id="HIX53080.1"/>
    </source>
</evidence>
<evidence type="ECO:0000256" key="6">
    <source>
        <dbReference type="ARBA" id="ARBA00023136"/>
    </source>
</evidence>
<feature type="transmembrane region" description="Helical" evidence="7">
    <location>
        <begin position="89"/>
        <end position="107"/>
    </location>
</feature>
<keyword evidence="6 7" id="KW-0472">Membrane</keyword>
<dbReference type="Pfam" id="PF01757">
    <property type="entry name" value="Acyl_transf_3"/>
    <property type="match status" value="1"/>
</dbReference>
<dbReference type="GO" id="GO:0005886">
    <property type="term" value="C:plasma membrane"/>
    <property type="evidence" value="ECO:0007669"/>
    <property type="project" value="UniProtKB-SubCell"/>
</dbReference>
<feature type="transmembrane region" description="Helical" evidence="7">
    <location>
        <begin position="12"/>
        <end position="33"/>
    </location>
</feature>
<comment type="similarity">
    <text evidence="2">Belongs to the acyltransferase 3 family.</text>
</comment>
<evidence type="ECO:0000256" key="7">
    <source>
        <dbReference type="SAM" id="Phobius"/>
    </source>
</evidence>
<dbReference type="AlphaFoldDB" id="A0A9D2AX21"/>
<sequence length="345" mass="38676">MEERQFRSKIQWFTFCFSILVVWVHAANAELFLGRTGEAAALERLQSLVGNGLGQFAVPGFFMISDYLFYRNFSWDKLERKLKSRFRSLVIPFLLWNGLYYLGYALASRVPGLTEIVGKGVIPLDPGTAIQAVVLYRYNAVFWYLYQLIWLVALTPVLYSLLRRKGTAALLLAAAAAWVWFERDVPFINEDSLLYYVSAACWAIYAPGTAEEAGGRRQLLEGAGVLAAGIASLLVQRHGGGIGFLVYGRLLVPMGVWRMVDKRLLPQARWWMKDTFFLYATHFAFVRLVNKTMARIFPGSALGAALLYALMPALCLGFALAGRAVLVRLAPPLWRLLTGGRDVRG</sequence>
<reference evidence="9" key="1">
    <citation type="journal article" date="2021" name="PeerJ">
        <title>Extensive microbial diversity within the chicken gut microbiome revealed by metagenomics and culture.</title>
        <authorList>
            <person name="Gilroy R."/>
            <person name="Ravi A."/>
            <person name="Getino M."/>
            <person name="Pursley I."/>
            <person name="Horton D.L."/>
            <person name="Alikhan N.F."/>
            <person name="Baker D."/>
            <person name="Gharbi K."/>
            <person name="Hall N."/>
            <person name="Watson M."/>
            <person name="Adriaenssens E.M."/>
            <person name="Foster-Nyarko E."/>
            <person name="Jarju S."/>
            <person name="Secka A."/>
            <person name="Antonio M."/>
            <person name="Oren A."/>
            <person name="Chaudhuri R.R."/>
            <person name="La Ragione R."/>
            <person name="Hildebrand F."/>
            <person name="Pallen M.J."/>
        </authorList>
    </citation>
    <scope>NUCLEOTIDE SEQUENCE</scope>
    <source>
        <strain evidence="9">ChiGjej4B4-12881</strain>
    </source>
</reference>
<keyword evidence="3" id="KW-1003">Cell membrane</keyword>
<dbReference type="InterPro" id="IPR002656">
    <property type="entry name" value="Acyl_transf_3_dom"/>
</dbReference>